<sequence>MTLTKKQKELRSAILDKIYGKRPISRIDISKETGITPATVSTLTGEMITQNFLLELGETDEQNNKAGRKKILLDIKHHHSFYVGAEVAEDFISFVLTDNIGEILKEQTIDISQKNFNYTSDSFIQLLHSFTKSIKQPISALGIAIPGHYSKDYPDKILTNNKRWQLFDLSDISKSVSFPVFFANNVNCMALSERLFQRHNDDNFALLHIGRGLHCSYMYHGDIFSKENLLIGEIGHTIVAADGELCECGKRGCLQTYASESWLIKKSKILFRNSANTYLKQLVTSEDEISIKIILDAYELGDVGIMSIVNSAIQYLAISLINLNMMIDSKQIVVHGKLFEKDSLHKTLKELVETEPKLMFLPHQEILLKPYSIYNGAIGGCALCIQQLWLQ</sequence>
<dbReference type="InterPro" id="IPR036390">
    <property type="entry name" value="WH_DNA-bd_sf"/>
</dbReference>
<accession>A0A429ZN66</accession>
<keyword evidence="5" id="KW-1185">Reference proteome</keyword>
<keyword evidence="3" id="KW-0119">Carbohydrate metabolism</keyword>
<evidence type="ECO:0000256" key="2">
    <source>
        <dbReference type="ARBA" id="ARBA00006479"/>
    </source>
</evidence>
<dbReference type="OrthoDB" id="9796533at2"/>
<dbReference type="InterPro" id="IPR000600">
    <property type="entry name" value="ROK"/>
</dbReference>
<dbReference type="RefSeq" id="WP_125956963.1">
    <property type="nucleotide sequence ID" value="NZ_JAQEJV010000035.1"/>
</dbReference>
<comment type="caution">
    <text evidence="4">The sequence shown here is derived from an EMBL/GenBank/DDBJ whole genome shotgun (WGS) entry which is preliminary data.</text>
</comment>
<dbReference type="InterPro" id="IPR043129">
    <property type="entry name" value="ATPase_NBD"/>
</dbReference>
<dbReference type="PANTHER" id="PTHR18964:SF149">
    <property type="entry name" value="BIFUNCTIONAL UDP-N-ACETYLGLUCOSAMINE 2-EPIMERASE_N-ACETYLMANNOSAMINE KINASE"/>
    <property type="match status" value="1"/>
</dbReference>
<gene>
    <name evidence="4" type="ORF">CBF36_04410</name>
</gene>
<name>A0A429ZN66_9ENTE</name>
<evidence type="ECO:0000313" key="4">
    <source>
        <dbReference type="EMBL" id="RST95118.1"/>
    </source>
</evidence>
<dbReference type="Gene3D" id="1.10.10.10">
    <property type="entry name" value="Winged helix-like DNA-binding domain superfamily/Winged helix DNA-binding domain"/>
    <property type="match status" value="1"/>
</dbReference>
<comment type="similarity">
    <text evidence="2">Belongs to the ROK (NagC/XylR) family.</text>
</comment>
<dbReference type="Gene3D" id="3.30.420.40">
    <property type="match status" value="2"/>
</dbReference>
<organism evidence="4 5">
    <name type="scientific">Vagococcus bubulae</name>
    <dbReference type="NCBI Taxonomy" id="1977868"/>
    <lineage>
        <taxon>Bacteria</taxon>
        <taxon>Bacillati</taxon>
        <taxon>Bacillota</taxon>
        <taxon>Bacilli</taxon>
        <taxon>Lactobacillales</taxon>
        <taxon>Enterococcaceae</taxon>
        <taxon>Vagococcus</taxon>
    </lineage>
</organism>
<dbReference type="EMBL" id="NGJT01000005">
    <property type="protein sequence ID" value="RST95118.1"/>
    <property type="molecule type" value="Genomic_DNA"/>
</dbReference>
<keyword evidence="3" id="KW-0859">Xylose metabolism</keyword>
<dbReference type="AlphaFoldDB" id="A0A429ZN66"/>
<comment type="function">
    <text evidence="1">Transcriptional repressor of xylose-utilizing enzymes.</text>
</comment>
<dbReference type="InterPro" id="IPR036388">
    <property type="entry name" value="WH-like_DNA-bd_sf"/>
</dbReference>
<dbReference type="GO" id="GO:0042732">
    <property type="term" value="P:D-xylose metabolic process"/>
    <property type="evidence" value="ECO:0007669"/>
    <property type="project" value="UniProtKB-KW"/>
</dbReference>
<dbReference type="Proteomes" id="UP000288490">
    <property type="component" value="Unassembled WGS sequence"/>
</dbReference>
<dbReference type="SUPFAM" id="SSF53067">
    <property type="entry name" value="Actin-like ATPase domain"/>
    <property type="match status" value="1"/>
</dbReference>
<reference evidence="4 5" key="1">
    <citation type="submission" date="2017-05" db="EMBL/GenBank/DDBJ databases">
        <title>Vagococcus spp. assemblies.</title>
        <authorList>
            <person name="Gulvik C.A."/>
        </authorList>
    </citation>
    <scope>NUCLEOTIDE SEQUENCE [LARGE SCALE GENOMIC DNA]</scope>
    <source>
        <strain evidence="4 5">SS1994</strain>
    </source>
</reference>
<evidence type="ECO:0000256" key="1">
    <source>
        <dbReference type="ARBA" id="ARBA00002486"/>
    </source>
</evidence>
<evidence type="ECO:0000256" key="3">
    <source>
        <dbReference type="ARBA" id="ARBA00022629"/>
    </source>
</evidence>
<evidence type="ECO:0000313" key="5">
    <source>
        <dbReference type="Proteomes" id="UP000288490"/>
    </source>
</evidence>
<dbReference type="SUPFAM" id="SSF46785">
    <property type="entry name" value="Winged helix' DNA-binding domain"/>
    <property type="match status" value="1"/>
</dbReference>
<dbReference type="Pfam" id="PF00480">
    <property type="entry name" value="ROK"/>
    <property type="match status" value="1"/>
</dbReference>
<proteinExistence type="inferred from homology"/>
<dbReference type="PANTHER" id="PTHR18964">
    <property type="entry name" value="ROK (REPRESSOR, ORF, KINASE) FAMILY"/>
    <property type="match status" value="1"/>
</dbReference>
<protein>
    <submittedName>
        <fullName evidence="4">MarR family transcriptional regulator</fullName>
    </submittedName>
</protein>